<dbReference type="GO" id="GO:0016787">
    <property type="term" value="F:hydrolase activity"/>
    <property type="evidence" value="ECO:0007669"/>
    <property type="project" value="UniProtKB-KW"/>
</dbReference>
<evidence type="ECO:0000313" key="4">
    <source>
        <dbReference type="EMBL" id="SEI98333.1"/>
    </source>
</evidence>
<dbReference type="Gene3D" id="3.90.79.10">
    <property type="entry name" value="Nucleoside Triphosphate Pyrophosphohydrolase"/>
    <property type="match status" value="1"/>
</dbReference>
<dbReference type="InterPro" id="IPR020084">
    <property type="entry name" value="NUDIX_hydrolase_CS"/>
</dbReference>
<proteinExistence type="predicted"/>
<reference evidence="4 5" key="1">
    <citation type="submission" date="2016-10" db="EMBL/GenBank/DDBJ databases">
        <authorList>
            <person name="de Groot N.N."/>
        </authorList>
    </citation>
    <scope>NUCLEOTIDE SEQUENCE [LARGE SCALE GENOMIC DNA]</scope>
    <source>
        <strain evidence="4 5">DSM 19938</strain>
    </source>
</reference>
<dbReference type="OrthoDB" id="9810648at2"/>
<protein>
    <submittedName>
        <fullName evidence="4">8-oxo-dGTP diphosphatase</fullName>
    </submittedName>
</protein>
<dbReference type="PROSITE" id="PS51462">
    <property type="entry name" value="NUDIX"/>
    <property type="match status" value="1"/>
</dbReference>
<dbReference type="Pfam" id="PF00293">
    <property type="entry name" value="NUDIX"/>
    <property type="match status" value="1"/>
</dbReference>
<comment type="cofactor">
    <cofactor evidence="1">
        <name>Mg(2+)</name>
        <dbReference type="ChEBI" id="CHEBI:18420"/>
    </cofactor>
</comment>
<dbReference type="EMBL" id="FNXY01000004">
    <property type="protein sequence ID" value="SEI98333.1"/>
    <property type="molecule type" value="Genomic_DNA"/>
</dbReference>
<dbReference type="STRING" id="408657.SAMN04487995_2874"/>
<keyword evidence="2" id="KW-0378">Hydrolase</keyword>
<dbReference type="AlphaFoldDB" id="A0A1H6V176"/>
<gene>
    <name evidence="4" type="ORF">SAMN04487995_2874</name>
</gene>
<keyword evidence="5" id="KW-1185">Reference proteome</keyword>
<sequence>MEAGKQELHKLYGNKLRVRVCGICVVDDRILLVRHTSVGSENIFWSPPGGGMEFGESAASALSREFLEETRLVVEVGEMLFVNELILPPLHAVEIFFQVKIISGDLSIGFDPEFSDGNQILQEVDFMSMEDIKLLPQNQVHGLFRKCETLEDILSLRGYMTD</sequence>
<dbReference type="RefSeq" id="WP_090336534.1">
    <property type="nucleotide sequence ID" value="NZ_FNXY01000004.1"/>
</dbReference>
<dbReference type="SUPFAM" id="SSF55811">
    <property type="entry name" value="Nudix"/>
    <property type="match status" value="1"/>
</dbReference>
<dbReference type="InterPro" id="IPR015797">
    <property type="entry name" value="NUDIX_hydrolase-like_dom_sf"/>
</dbReference>
<dbReference type="InterPro" id="IPR000086">
    <property type="entry name" value="NUDIX_hydrolase_dom"/>
</dbReference>
<evidence type="ECO:0000256" key="2">
    <source>
        <dbReference type="ARBA" id="ARBA00022801"/>
    </source>
</evidence>
<evidence type="ECO:0000259" key="3">
    <source>
        <dbReference type="PROSITE" id="PS51462"/>
    </source>
</evidence>
<name>A0A1H6V176_9BACT</name>
<accession>A0A1H6V176</accession>
<dbReference type="PANTHER" id="PTHR43046">
    <property type="entry name" value="GDP-MANNOSE MANNOSYL HYDROLASE"/>
    <property type="match status" value="1"/>
</dbReference>
<evidence type="ECO:0000313" key="5">
    <source>
        <dbReference type="Proteomes" id="UP000199532"/>
    </source>
</evidence>
<evidence type="ECO:0000256" key="1">
    <source>
        <dbReference type="ARBA" id="ARBA00001946"/>
    </source>
</evidence>
<dbReference type="CDD" id="cd18880">
    <property type="entry name" value="NUDIX_ADPRase"/>
    <property type="match status" value="1"/>
</dbReference>
<organism evidence="4 5">
    <name type="scientific">Dyadobacter koreensis</name>
    <dbReference type="NCBI Taxonomy" id="408657"/>
    <lineage>
        <taxon>Bacteria</taxon>
        <taxon>Pseudomonadati</taxon>
        <taxon>Bacteroidota</taxon>
        <taxon>Cytophagia</taxon>
        <taxon>Cytophagales</taxon>
        <taxon>Spirosomataceae</taxon>
        <taxon>Dyadobacter</taxon>
    </lineage>
</organism>
<dbReference type="PROSITE" id="PS00893">
    <property type="entry name" value="NUDIX_BOX"/>
    <property type="match status" value="1"/>
</dbReference>
<feature type="domain" description="Nudix hydrolase" evidence="3">
    <location>
        <begin position="15"/>
        <end position="149"/>
    </location>
</feature>
<dbReference type="Proteomes" id="UP000199532">
    <property type="component" value="Unassembled WGS sequence"/>
</dbReference>
<dbReference type="PANTHER" id="PTHR43046:SF16">
    <property type="entry name" value="ADP-RIBOSE PYROPHOSPHATASE YJHB-RELATED"/>
    <property type="match status" value="1"/>
</dbReference>